<dbReference type="GeneTree" id="ENSGT00940000155897"/>
<evidence type="ECO:0000313" key="1">
    <source>
        <dbReference type="EMBL" id="BAE87569.1"/>
    </source>
</evidence>
<accession>Q25PK4</accession>
<dbReference type="Ensembl" id="ENSMFAT00000092146.1">
    <property type="protein sequence ID" value="ENSMFAP00000063477.1"/>
    <property type="gene ID" value="ENSMFAG00000044363.2"/>
</dbReference>
<reference evidence="4 5" key="2">
    <citation type="submission" date="2013-03" db="EMBL/GenBank/DDBJ databases">
        <authorList>
            <person name="Warren W."/>
            <person name="Wilson R.K."/>
        </authorList>
    </citation>
    <scope>NUCLEOTIDE SEQUENCE</scope>
</reference>
<gene>
    <name evidence="4" type="primary">MAP1B</name>
</gene>
<organism evidence="1">
    <name type="scientific">Macaca fascicularis</name>
    <name type="common">Crab-eating macaque</name>
    <name type="synonym">Cynomolgus monkey</name>
    <dbReference type="NCBI Taxonomy" id="9541"/>
    <lineage>
        <taxon>Eukaryota</taxon>
        <taxon>Metazoa</taxon>
        <taxon>Chordata</taxon>
        <taxon>Craniata</taxon>
        <taxon>Vertebrata</taxon>
        <taxon>Euteleostomi</taxon>
        <taxon>Mammalia</taxon>
        <taxon>Eutheria</taxon>
        <taxon>Euarchontoglires</taxon>
        <taxon>Primates</taxon>
        <taxon>Haplorrhini</taxon>
        <taxon>Catarrhini</taxon>
        <taxon>Cercopithecidae</taxon>
        <taxon>Cercopithecinae</taxon>
        <taxon>Macaca</taxon>
    </lineage>
</organism>
<proteinExistence type="evidence at transcript level"/>
<sequence>MCLIQSRAARKCSILCSSGLAPTKTRLNSFCLMVKK</sequence>
<reference evidence="4" key="3">
    <citation type="submission" date="2025-05" db="UniProtKB">
        <authorList>
            <consortium name="Ensembl"/>
        </authorList>
    </citation>
    <scope>IDENTIFICATION</scope>
</reference>
<dbReference type="Proteomes" id="UP000233100">
    <property type="component" value="Chromosome 6"/>
</dbReference>
<dbReference type="EMBL" id="AB170506">
    <property type="protein sequence ID" value="BAE87569.1"/>
    <property type="molecule type" value="mRNA"/>
</dbReference>
<evidence type="ECO:0000313" key="5">
    <source>
        <dbReference type="Proteomes" id="UP000233100"/>
    </source>
</evidence>
<dbReference type="Bgee" id="ENSMFAG00000044363">
    <property type="expression patterns" value="Expressed in frontal cortex and 10 other cell types or tissues"/>
</dbReference>
<keyword evidence="5" id="KW-1185">Reference proteome</keyword>
<protein>
    <submittedName>
        <fullName evidence="3">Macaca fascicularis brain cDNA clone: QflA-16563, similar to human microtubule-associated protein 1B (MAP1B), transcriptvariant 1, mRNA, RefSeq: NM_005909.2</fullName>
    </submittedName>
    <submittedName>
        <fullName evidence="1">Macaca fascicularis brain cDNA clone: QmoA-11175, similar to human microtubule-associated protein 1B (MAP1B), transcriptvariant 2, mRNA, RefSeq: NM_032010.1</fullName>
    </submittedName>
    <submittedName>
        <fullName evidence="2">Macaca fascicularis brain cDNA clone: QmoA-11974, similar to human microtubule-associated protein 1B (MAP1B), transcriptvariant 1, mRNA, RefSeq: NM_005909.2</fullName>
    </submittedName>
    <submittedName>
        <fullName evidence="4">Microtubule associated protein 1B</fullName>
    </submittedName>
</protein>
<name>Q25PK4_MACFA</name>
<dbReference type="AlphaFoldDB" id="Q25PK4"/>
<dbReference type="EMBL" id="AB172080">
    <property type="protein sequence ID" value="BAE89142.1"/>
    <property type="molecule type" value="mRNA"/>
</dbReference>
<evidence type="ECO:0000313" key="2">
    <source>
        <dbReference type="EMBL" id="BAE87715.1"/>
    </source>
</evidence>
<dbReference type="EMBL" id="AB170652">
    <property type="protein sequence ID" value="BAE87715.1"/>
    <property type="molecule type" value="mRNA"/>
</dbReference>
<evidence type="ECO:0000313" key="3">
    <source>
        <dbReference type="EMBL" id="BAE89142.1"/>
    </source>
</evidence>
<evidence type="ECO:0000313" key="4">
    <source>
        <dbReference type="Ensembl" id="ENSMFAP00000063477.1"/>
    </source>
</evidence>
<reference evidence="1" key="1">
    <citation type="journal article" date="2007" name="PLoS Biol.">
        <title>Rate of evolution in brain-expressed genes in humans and other primates.</title>
        <authorList>
            <person name="Wang H.-Y."/>
            <person name="Chien H.-C."/>
            <person name="Osada N."/>
            <person name="Hashimoto K."/>
            <person name="Sugano S."/>
            <person name="Gojobori T."/>
            <person name="Chou C.-K."/>
            <person name="Tsai S.-F."/>
            <person name="Wu C.-I."/>
            <person name="Shen C.-K.J."/>
        </authorList>
    </citation>
    <scope>NUCLEOTIDE SEQUENCE</scope>
</reference>